<dbReference type="InterPro" id="IPR040108">
    <property type="entry name" value="Laa1/Sip1/HEATR5"/>
</dbReference>
<proteinExistence type="inferred from homology"/>
<dbReference type="InterPro" id="IPR057981">
    <property type="entry name" value="TPR_LAA1-like_C"/>
</dbReference>
<dbReference type="GO" id="GO:0006897">
    <property type="term" value="P:endocytosis"/>
    <property type="evidence" value="ECO:0007669"/>
    <property type="project" value="TreeGrafter"/>
</dbReference>
<comment type="similarity">
    <text evidence="1">Belongs to the HEATR5 family.</text>
</comment>
<dbReference type="InterPro" id="IPR011989">
    <property type="entry name" value="ARM-like"/>
</dbReference>
<dbReference type="Gene3D" id="1.25.10.10">
    <property type="entry name" value="Leucine-rich Repeat Variant"/>
    <property type="match status" value="3"/>
</dbReference>
<dbReference type="EMBL" id="JABEYC010000725">
    <property type="protein sequence ID" value="KAF4974640.1"/>
    <property type="molecule type" value="Genomic_DNA"/>
</dbReference>
<dbReference type="GO" id="GO:0030139">
    <property type="term" value="C:endocytic vesicle"/>
    <property type="evidence" value="ECO:0007669"/>
    <property type="project" value="TreeGrafter"/>
</dbReference>
<evidence type="ECO:0000256" key="1">
    <source>
        <dbReference type="ARBA" id="ARBA00008304"/>
    </source>
</evidence>
<dbReference type="InterPro" id="IPR046837">
    <property type="entry name" value="Laa1/Sip1/HEATR5-like_HEAT"/>
</dbReference>
<evidence type="ECO:0000313" key="5">
    <source>
        <dbReference type="Proteomes" id="UP000635477"/>
    </source>
</evidence>
<evidence type="ECO:0000259" key="3">
    <source>
        <dbReference type="Pfam" id="PF25808"/>
    </source>
</evidence>
<dbReference type="GO" id="GO:0016020">
    <property type="term" value="C:membrane"/>
    <property type="evidence" value="ECO:0007669"/>
    <property type="project" value="TreeGrafter"/>
</dbReference>
<dbReference type="Proteomes" id="UP000635477">
    <property type="component" value="Unassembled WGS sequence"/>
</dbReference>
<dbReference type="SUPFAM" id="SSF48371">
    <property type="entry name" value="ARM repeat"/>
    <property type="match status" value="2"/>
</dbReference>
<dbReference type="OrthoDB" id="192608at2759"/>
<comment type="caution">
    <text evidence="4">The sequence shown here is derived from an EMBL/GenBank/DDBJ whole genome shotgun (WGS) entry which is preliminary data.</text>
</comment>
<reference evidence="4" key="2">
    <citation type="submission" date="2020-05" db="EMBL/GenBank/DDBJ databases">
        <authorList>
            <person name="Kim H.-S."/>
            <person name="Proctor R.H."/>
            <person name="Brown D.W."/>
        </authorList>
    </citation>
    <scope>NUCLEOTIDE SEQUENCE</scope>
    <source>
        <strain evidence="4">NRRL 22465</strain>
    </source>
</reference>
<dbReference type="GO" id="GO:0005794">
    <property type="term" value="C:Golgi apparatus"/>
    <property type="evidence" value="ECO:0007669"/>
    <property type="project" value="TreeGrafter"/>
</dbReference>
<feature type="compositionally biased region" description="Basic residues" evidence="2">
    <location>
        <begin position="290"/>
        <end position="299"/>
    </location>
</feature>
<reference evidence="4" key="1">
    <citation type="journal article" date="2020" name="BMC Genomics">
        <title>Correction to: Identification and distribution of gene clusters required for synthesis of sphingolipid metabolism inhibitors in diverse species of the filamentous fungus Fusarium.</title>
        <authorList>
            <person name="Kim H.S."/>
            <person name="Lohmar J.M."/>
            <person name="Busman M."/>
            <person name="Brown D.W."/>
            <person name="Naumann T.A."/>
            <person name="Divon H.H."/>
            <person name="Lysoe E."/>
            <person name="Uhlig S."/>
            <person name="Proctor R.H."/>
        </authorList>
    </citation>
    <scope>NUCLEOTIDE SEQUENCE</scope>
    <source>
        <strain evidence="4">NRRL 22465</strain>
    </source>
</reference>
<evidence type="ECO:0000256" key="2">
    <source>
        <dbReference type="SAM" id="MobiDB-lite"/>
    </source>
</evidence>
<name>A0A8H4UDT2_9HYPO</name>
<sequence length="2056" mass="223015">MSSTQEPEAPARLSEAQAPSDSATANPELDLPKLQSLPVEQQELFLLTFVSRLTNHVLQLADDDCTAQQFYLKKEIFQVINLSSPQPSRVIRNNLGKCLAHIFGQGDRKLLFETINDLIALVSSGKSKTDAEIRSKHAAVVCLGDVFASAGDSAIGLHPLACSTLTKLLKSSNNAGLRAACLTALGKIVGMVEGSMDEVVTRDIWKQGRNHASSDKGHLVVASACRTLKTLVKHTSYFQNSNDFDKLEAAVFKAFDSMSAQVRQAAAECFAEALYRGHSEGGPAEVASPKGKKTKKAMKRASTMPNIAGDEDEIPSRSASPAPTGRRSQVLALSLTDMMKNLTGQYVRPTTSNKSRAAIGVCYGKLFRRLGEKLVETNYLRIVESLAIDLLGHPTIINNRYRLLISRKIVDVVIQDVIGRKILGESGQISAAKALINNVFKNYPQALTERPEPSKHVLIATLNAVSSLIESLGSAANSFAESCRDGLLQVLQHPSYTVQVFASRCMKTLVLACPQQLLPCLSVCMNSLNRELSLLGGPRNSPRRCIGFAHGLAATLSASPSRPLHGSVEINSRVLTMATNMLKSSSQSELRVASTQIQVAWILIGGLMSLGPNFVKIHLSQLLLLWKNALPKPLAKDNTSARTFLEASFLAHVRECALGSILAFLEFNSRLLTVDVSKRIATMLQSTTAFLRTLPSKKTTDEIGQRLAPALQLQDLEMMVQRRVLQCYVKLVNLSPAGGSEALLQSNLLTLAISLFADPENYAPNSLSASIANAAATFESIWDVGDNSGFGITGLVAGSRVRKLPGQQENSFDNEDSLDGAEETINNLLCSPICGSLEHDASLLYIGNLDPLSVTPDPPATEVINAAIQLFAFAFPLTPGKVQESILEQIRTFASAGSLQRDPGRKAAINVNLATAILATMRVAVKETRSPAGSISNHAVEALLQDIVRDFVLDADEHVRSLGYAAVARLCNVYGNGFTNNEIKYLVDTIVGNREPSARAGCAMALGSIQTKVGGMAAGYHLKTILGILMSLCNDPHPVVHYWALEALSLASDAAGLSFAGYVPSTLGMLVQLYVSETHHSEISSAITMNLEMELSTASAIARCVDSLINVLGPDLQDATKSRELIFTLVNQFQVEDDLVVQRAALGCFEHLSLYAPGHMQFGDYVKLMQKYLSSESATLRDVAVDGLHNMMKRNPQDVLREAEKGFEEQLWLVLDTIPSHDGIRNIVRNWMHHTCLTETNGWLQRFQAVLKMTRARPKVEDAQSRPKGSGMPDLQDEEVAGFAAAGGAAKDEKETKATSEVEPLRWQVTTFAMSCIDEMFLIIAKDVTANGESKAQTDLQGKVAEVVRMAFSASTSSVLELRIWGLKIIGDVLKMFGKTPDPDFEEAMLLEQYQAQISSALTPAFAADSSPELASEAVNVCASFISIGIVTDVDRMGRILKTLVSALENFSKDSENAAIGDLKGLSSNAQVMVKISVFSAWAELQVASSEQQYLLNVLRPHIGTLTPLWLESLREFARLRFEPDISMTLGPPSLSGSLDTIYAALNRETLLRFYQDAWLKLVDAIASLIEQDSEFVFDALDGKESDGPSTNGRGKGSDINYRDEPVAFFFVLFGLAFEALATRSGQSDSLATHEQTLAILQALKKILHPSVSGHAIYRPDVFSETMDLLDRLVLTEGLDVQGVIVEIASVLCIAHPSARRHAAEEGDLSDDIDQLFELTRIIVLVLAGLLPNLSEGNQPARHQMNEEAILLIRSSLNALVDAAEVFPAIIKTDLHACIIHIFATTLATPGCQELIAPQSLPTLKRFVGSMSNSRRKASGSEPSATDVQMQGCLRRFLSIYLNAQKREAPQSLPCVKNCLLATTILFTGGRNHLPATEPLVARYLDEVMDCLTDRMTAKIAANCIRSLLLQPAPTSADLSIARFLFPRLIAFVTDTDPQDPENARALIAHTLCQYAGTVDKTRGLAAMTVVIPTLMARATTEGEEVYRETSARLLELAAIDQETFRAVVGGMNDGQKTFLEEVIRFGRQNTGQADKAVAGEASGQPTIALKMDFGG</sequence>
<dbReference type="FunFam" id="1.25.10.10:FF:001484">
    <property type="entry name" value="HEAT repeat containing protein"/>
    <property type="match status" value="1"/>
</dbReference>
<dbReference type="GO" id="GO:0042147">
    <property type="term" value="P:retrograde transport, endosome to Golgi"/>
    <property type="evidence" value="ECO:0007669"/>
    <property type="project" value="TreeGrafter"/>
</dbReference>
<evidence type="ECO:0000313" key="4">
    <source>
        <dbReference type="EMBL" id="KAF4974640.1"/>
    </source>
</evidence>
<accession>A0A8H4UDT2</accession>
<dbReference type="PANTHER" id="PTHR21663">
    <property type="entry name" value="HYPOTHETICAL HEAT DOMAIN-CONTAINING"/>
    <property type="match status" value="1"/>
</dbReference>
<dbReference type="Pfam" id="PF20210">
    <property type="entry name" value="Laa1_Sip1_HTR5"/>
    <property type="match status" value="1"/>
</dbReference>
<feature type="domain" description="LAA1-like C-terminal TPR repeats" evidence="3">
    <location>
        <begin position="1877"/>
        <end position="2035"/>
    </location>
</feature>
<dbReference type="PANTHER" id="PTHR21663:SF0">
    <property type="entry name" value="HEAT REPEAT-CONTAINING PROTEIN 5B"/>
    <property type="match status" value="1"/>
</dbReference>
<protein>
    <recommendedName>
        <fullName evidence="3">LAA1-like C-terminal TPR repeats domain-containing protein</fullName>
    </recommendedName>
</protein>
<dbReference type="GO" id="GO:0008104">
    <property type="term" value="P:intracellular protein localization"/>
    <property type="evidence" value="ECO:0007669"/>
    <property type="project" value="TreeGrafter"/>
</dbReference>
<dbReference type="InterPro" id="IPR016024">
    <property type="entry name" value="ARM-type_fold"/>
</dbReference>
<dbReference type="Pfam" id="PF25808">
    <property type="entry name" value="TPR_LAA1_C"/>
    <property type="match status" value="1"/>
</dbReference>
<gene>
    <name evidence="4" type="ORF">FZEAL_8475</name>
</gene>
<dbReference type="GO" id="GO:0005829">
    <property type="term" value="C:cytosol"/>
    <property type="evidence" value="ECO:0007669"/>
    <property type="project" value="GOC"/>
</dbReference>
<feature type="region of interest" description="Disordered" evidence="2">
    <location>
        <begin position="279"/>
        <end position="326"/>
    </location>
</feature>
<keyword evidence="5" id="KW-1185">Reference proteome</keyword>
<feature type="region of interest" description="Disordered" evidence="2">
    <location>
        <begin position="1"/>
        <end position="28"/>
    </location>
</feature>
<organism evidence="4 5">
    <name type="scientific">Fusarium zealandicum</name>
    <dbReference type="NCBI Taxonomy" id="1053134"/>
    <lineage>
        <taxon>Eukaryota</taxon>
        <taxon>Fungi</taxon>
        <taxon>Dikarya</taxon>
        <taxon>Ascomycota</taxon>
        <taxon>Pezizomycotina</taxon>
        <taxon>Sordariomycetes</taxon>
        <taxon>Hypocreomycetidae</taxon>
        <taxon>Hypocreales</taxon>
        <taxon>Nectriaceae</taxon>
        <taxon>Fusarium</taxon>
        <taxon>Fusarium staphyleae species complex</taxon>
    </lineage>
</organism>